<evidence type="ECO:0000256" key="5">
    <source>
        <dbReference type="ARBA" id="ARBA00022603"/>
    </source>
</evidence>
<evidence type="ECO:0000256" key="6">
    <source>
        <dbReference type="ARBA" id="ARBA00022679"/>
    </source>
</evidence>
<dbReference type="PROSITE" id="PS00374">
    <property type="entry name" value="MGMT"/>
    <property type="match status" value="1"/>
</dbReference>
<dbReference type="Gene3D" id="1.10.10.10">
    <property type="entry name" value="Winged helix-like DNA-binding domain superfamily/Winged helix DNA-binding domain"/>
    <property type="match status" value="1"/>
</dbReference>
<evidence type="ECO:0000256" key="10">
    <source>
        <dbReference type="ARBA" id="ARBA00031621"/>
    </source>
</evidence>
<feature type="domain" description="Methylated-DNA-[protein]-cysteine S-methyltransferase DNA binding" evidence="14">
    <location>
        <begin position="131"/>
        <end position="210"/>
    </location>
</feature>
<evidence type="ECO:0000256" key="2">
    <source>
        <dbReference type="ARBA" id="ARBA00008711"/>
    </source>
</evidence>
<organism evidence="15 16">
    <name type="scientific">Kluyveromyces dobzhanskii CBS 2104</name>
    <dbReference type="NCBI Taxonomy" id="1427455"/>
    <lineage>
        <taxon>Eukaryota</taxon>
        <taxon>Fungi</taxon>
        <taxon>Dikarya</taxon>
        <taxon>Ascomycota</taxon>
        <taxon>Saccharomycotina</taxon>
        <taxon>Saccharomycetes</taxon>
        <taxon>Saccharomycetales</taxon>
        <taxon>Saccharomycetaceae</taxon>
        <taxon>Kluyveromyces</taxon>
    </lineage>
</organism>
<dbReference type="AlphaFoldDB" id="A0A0A8L545"/>
<dbReference type="InterPro" id="IPR036388">
    <property type="entry name" value="WH-like_DNA-bd_sf"/>
</dbReference>
<dbReference type="Pfam" id="PF01035">
    <property type="entry name" value="DNA_binding_1"/>
    <property type="match status" value="1"/>
</dbReference>
<keyword evidence="5" id="KW-0489">Methyltransferase</keyword>
<dbReference type="EC" id="2.1.1.63" evidence="3"/>
<dbReference type="PANTHER" id="PTHR10815">
    <property type="entry name" value="METHYLATED-DNA--PROTEIN-CYSTEINE METHYLTRANSFERASE"/>
    <property type="match status" value="1"/>
</dbReference>
<name>A0A0A8L545_9SACH</name>
<feature type="region of interest" description="Disordered" evidence="13">
    <location>
        <begin position="1"/>
        <end position="20"/>
    </location>
</feature>
<dbReference type="FunFam" id="1.10.10.10:FF:000214">
    <property type="entry name" value="Methylated-DNA--protein-cysteine methyltransferase"/>
    <property type="match status" value="1"/>
</dbReference>
<sequence>MGTDPLAQSEPKKRPPGQVPVTQSSMSLLVYEFIETDVANALIVVRPLNKSLVFVSLAGSKMKLINEANRFVSQANSSLKKKGVQFILKDRTILEPEGSEWLEQLTSDFTQLLTCGTIQNEIKCEYLTGTEFQKKVWEITKTLKPGVKVSYHQLATLVGNPKAARAVGSALGKNNIAVVIPCHRIVGSDGKLTGFRWGVELKKTLLRLEEAIV</sequence>
<evidence type="ECO:0000256" key="3">
    <source>
        <dbReference type="ARBA" id="ARBA00011918"/>
    </source>
</evidence>
<gene>
    <name evidence="15" type="ORF">KLDO_g2453</name>
</gene>
<dbReference type="CDD" id="cd06445">
    <property type="entry name" value="ATase"/>
    <property type="match status" value="1"/>
</dbReference>
<evidence type="ECO:0000256" key="8">
    <source>
        <dbReference type="ARBA" id="ARBA00023204"/>
    </source>
</evidence>
<comment type="catalytic activity">
    <reaction evidence="12">
        <text>a 6-O-methyl-2'-deoxyguanosine in DNA + L-cysteinyl-[protein] = S-methyl-L-cysteinyl-[protein] + a 2'-deoxyguanosine in DNA</text>
        <dbReference type="Rhea" id="RHEA:24000"/>
        <dbReference type="Rhea" id="RHEA-COMP:10131"/>
        <dbReference type="Rhea" id="RHEA-COMP:10132"/>
        <dbReference type="Rhea" id="RHEA-COMP:11367"/>
        <dbReference type="Rhea" id="RHEA-COMP:11368"/>
        <dbReference type="ChEBI" id="CHEBI:29950"/>
        <dbReference type="ChEBI" id="CHEBI:82612"/>
        <dbReference type="ChEBI" id="CHEBI:85445"/>
        <dbReference type="ChEBI" id="CHEBI:85448"/>
        <dbReference type="EC" id="2.1.1.63"/>
    </reaction>
</comment>
<accession>A0A0A8L545</accession>
<evidence type="ECO:0000256" key="9">
    <source>
        <dbReference type="ARBA" id="ARBA00030795"/>
    </source>
</evidence>
<comment type="caution">
    <text evidence="15">The sequence shown here is derived from an EMBL/GenBank/DDBJ whole genome shotgun (WGS) entry which is preliminary data.</text>
</comment>
<evidence type="ECO:0000256" key="4">
    <source>
        <dbReference type="ARBA" id="ARBA00015377"/>
    </source>
</evidence>
<dbReference type="SUPFAM" id="SSF46767">
    <property type="entry name" value="Methylated DNA-protein cysteine methyltransferase, C-terminal domain"/>
    <property type="match status" value="1"/>
</dbReference>
<evidence type="ECO:0000313" key="15">
    <source>
        <dbReference type="EMBL" id="CDO94175.1"/>
    </source>
</evidence>
<reference evidence="15 16" key="1">
    <citation type="submission" date="2014-03" db="EMBL/GenBank/DDBJ databases">
        <title>The genome of Kluyveromyces dobzhanskii.</title>
        <authorList>
            <person name="Nystedt B."/>
            <person name="Astrom S."/>
        </authorList>
    </citation>
    <scope>NUCLEOTIDE SEQUENCE [LARGE SCALE GENOMIC DNA]</scope>
    <source>
        <strain evidence="15 16">CBS 2104</strain>
    </source>
</reference>
<evidence type="ECO:0000256" key="13">
    <source>
        <dbReference type="SAM" id="MobiDB-lite"/>
    </source>
</evidence>
<dbReference type="OrthoDB" id="1907495at2759"/>
<dbReference type="EMBL" id="CCBQ010000037">
    <property type="protein sequence ID" value="CDO94175.1"/>
    <property type="molecule type" value="Genomic_DNA"/>
</dbReference>
<protein>
    <recommendedName>
        <fullName evidence="4">Methylated-DNA--protein-cysteine methyltransferase</fullName>
        <ecNumber evidence="3">2.1.1.63</ecNumber>
    </recommendedName>
    <alternativeName>
        <fullName evidence="9">6-O-methylguanine-DNA methyltransferase</fullName>
    </alternativeName>
    <alternativeName>
        <fullName evidence="11">DNA repair MTase</fullName>
    </alternativeName>
    <alternativeName>
        <fullName evidence="10">O-6-methylguanine-DNA-alkyltransferase</fullName>
    </alternativeName>
</protein>
<dbReference type="GO" id="GO:0003908">
    <property type="term" value="F:methylated-DNA-[protein]-cysteine S-methyltransferase activity"/>
    <property type="evidence" value="ECO:0007669"/>
    <property type="project" value="UniProtKB-EC"/>
</dbReference>
<dbReference type="PANTHER" id="PTHR10815:SF13">
    <property type="entry name" value="METHYLATED-DNA--PROTEIN-CYSTEINE METHYLTRANSFERASE"/>
    <property type="match status" value="1"/>
</dbReference>
<comment type="catalytic activity">
    <reaction evidence="1">
        <text>a 4-O-methyl-thymidine in DNA + L-cysteinyl-[protein] = a thymidine in DNA + S-methyl-L-cysteinyl-[protein]</text>
        <dbReference type="Rhea" id="RHEA:53428"/>
        <dbReference type="Rhea" id="RHEA-COMP:10131"/>
        <dbReference type="Rhea" id="RHEA-COMP:10132"/>
        <dbReference type="Rhea" id="RHEA-COMP:13555"/>
        <dbReference type="Rhea" id="RHEA-COMP:13556"/>
        <dbReference type="ChEBI" id="CHEBI:29950"/>
        <dbReference type="ChEBI" id="CHEBI:82612"/>
        <dbReference type="ChEBI" id="CHEBI:137386"/>
        <dbReference type="ChEBI" id="CHEBI:137387"/>
        <dbReference type="EC" id="2.1.1.63"/>
    </reaction>
</comment>
<evidence type="ECO:0000259" key="14">
    <source>
        <dbReference type="Pfam" id="PF01035"/>
    </source>
</evidence>
<evidence type="ECO:0000256" key="12">
    <source>
        <dbReference type="ARBA" id="ARBA00049348"/>
    </source>
</evidence>
<keyword evidence="6" id="KW-0808">Transferase</keyword>
<dbReference type="GO" id="GO:0032259">
    <property type="term" value="P:methylation"/>
    <property type="evidence" value="ECO:0007669"/>
    <property type="project" value="UniProtKB-KW"/>
</dbReference>
<evidence type="ECO:0000256" key="11">
    <source>
        <dbReference type="ARBA" id="ARBA00033095"/>
    </source>
</evidence>
<dbReference type="InterPro" id="IPR014048">
    <property type="entry name" value="MethylDNA_cys_MeTrfase_DNA-bd"/>
</dbReference>
<keyword evidence="7" id="KW-0227">DNA damage</keyword>
<dbReference type="Proteomes" id="UP000031516">
    <property type="component" value="Unassembled WGS sequence"/>
</dbReference>
<dbReference type="GO" id="GO:0006281">
    <property type="term" value="P:DNA repair"/>
    <property type="evidence" value="ECO:0007669"/>
    <property type="project" value="UniProtKB-KW"/>
</dbReference>
<dbReference type="InterPro" id="IPR036217">
    <property type="entry name" value="MethylDNA_cys_MeTrfase_DNAb"/>
</dbReference>
<comment type="similarity">
    <text evidence="2">Belongs to the MGMT family.</text>
</comment>
<dbReference type="NCBIfam" id="TIGR00589">
    <property type="entry name" value="ogt"/>
    <property type="match status" value="1"/>
</dbReference>
<evidence type="ECO:0000313" key="16">
    <source>
        <dbReference type="Proteomes" id="UP000031516"/>
    </source>
</evidence>
<evidence type="ECO:0000256" key="7">
    <source>
        <dbReference type="ARBA" id="ARBA00022763"/>
    </source>
</evidence>
<keyword evidence="8" id="KW-0234">DNA repair</keyword>
<evidence type="ECO:0000256" key="1">
    <source>
        <dbReference type="ARBA" id="ARBA00001286"/>
    </source>
</evidence>
<dbReference type="InterPro" id="IPR001497">
    <property type="entry name" value="MethylDNA_cys_MeTrfase_AS"/>
</dbReference>
<keyword evidence="16" id="KW-1185">Reference proteome</keyword>
<proteinExistence type="inferred from homology"/>